<feature type="active site" description="Charge relay system" evidence="8 9">
    <location>
        <position position="535"/>
    </location>
</feature>
<reference evidence="13 14" key="1">
    <citation type="submission" date="2006-03" db="EMBL/GenBank/DDBJ databases">
        <title>Complete sequence of Shewanella denitrificans OS217.</title>
        <authorList>
            <consortium name="US DOE Joint Genome Institute"/>
            <person name="Copeland A."/>
            <person name="Lucas S."/>
            <person name="Lapidus A."/>
            <person name="Barry K."/>
            <person name="Detter J.C."/>
            <person name="Glavina del Rio T."/>
            <person name="Hammon N."/>
            <person name="Israni S."/>
            <person name="Dalin E."/>
            <person name="Tice H."/>
            <person name="Pitluck S."/>
            <person name="Brettin T."/>
            <person name="Bruce D."/>
            <person name="Han C."/>
            <person name="Tapia R."/>
            <person name="Gilna P."/>
            <person name="Kiss H."/>
            <person name="Schmutz J."/>
            <person name="Larimer F."/>
            <person name="Land M."/>
            <person name="Hauser L."/>
            <person name="Kyrpides N."/>
            <person name="Lykidis A."/>
            <person name="Richardson P."/>
        </authorList>
    </citation>
    <scope>NUCLEOTIDE SEQUENCE [LARGE SCALE GENOMIC DNA]</scope>
    <source>
        <strain evidence="14">OS217 / ATCC BAA-1090 / DSM 15013</strain>
    </source>
</reference>
<evidence type="ECO:0000256" key="11">
    <source>
        <dbReference type="SAM" id="SignalP"/>
    </source>
</evidence>
<sequence length="1220" mass="126666">MKTKLSLAVSAALISGACFAGTGDKYNTTNQSNDEYAGLQVTKSEQVKKVASAWMIKLNVPSISQQHRTSNTDFSLASHNVQQSQQRVKSAIMQLDADIQVVGQTSKLVNSILVKADKSQLTALLSHSDIADILPIYDYQLDVADSADYINATKVIAAGTATGKGQRVAVLDTGVDYTHKALGGSGLVADYNAAVAAKSEMPNWPQGKIIGGYDFMNDDPNPIDVNTNHGTHVSHSVVGIAPDVELYVYSVCNSGCPGLAQLNALEAAMDPNDDGDISDRVNTVNMSLGGDFGDSKGGAVQELIDEMVALGVNLVISAGNDGPTPFVVGGPSTSDGAISVGAMTHPTTKSAKIDAVAAGEAFESFGASFNTSNVFSFNDTTAPLVVPTTNQNGCTAFADDVDFTGKAVIIDRGTCGFTVKVLNAQKKGASFVIVANNKVNDGAFSMGGSDSAITIPSVMISKEDGDAIKAALASGNGAYSVVSKEVATAGAIATFTSRGPSIAGTLKPEITAPGTSIMTAHPGLGEGLTPISGTSFSSPITAGAMSIIKEALPKRNALEIKATMMNSANLDVTAEPRGLNPDAELAPISYIGAGLVDVEKAINLPVIAWNKDTKQAALAFGLVSLTETTSITKTIQVKNFSKDVKTYSLMAEQRFMNDIESGAVSFEMPTSVTVNAGQTKSFDVKVTINPTKLPKWSLTSSYELDGTAQEASDALTLSEYDGAIKFMDGETQALHVVYHILPRAAAAVSVKTEVTDKGVVRTLTNIGSTSITDPFSAPLTATSPKNMNLRHDLLNASSELASSSSCDAGIAIYNTFQMRDPIVHGLVASYNVDYDLDNDGTWDYTSKTVNLQWFNDAYPRSLYAMVTTYGTENGTLEPAFHITGNNFLTTKACFEDMGLAATDLGAKIGVRYRVEESDWAPVSTGTGDEVTTSLTLAAPDASAKLVKIPAAGVTPSAVESADDEEVTELKPGESAKLVTTVGKNAMGYMLLSDSGAMSVVANTSAAGNSAPTVQDLTLSVDKGTAANTVLGQIIATDPDMLTSPVSEFIVLNSNSSMLAISAKGVVSLSDTAVISQASETLTAQVVAVDTMGNSSAPATVSVNINNLKPTVAPTGMTGEEGSVVIASANAQDADGDKLTYNWVQTGGKTVSFANGATSKINFKAPAGDGVYEFSVTASDGRLTSEPGTATITVTAASSGGSMGWLTMLLLPLAALRRRKS</sequence>
<dbReference type="GO" id="GO:0016020">
    <property type="term" value="C:membrane"/>
    <property type="evidence" value="ECO:0007669"/>
    <property type="project" value="InterPro"/>
</dbReference>
<dbReference type="InterPro" id="IPR013783">
    <property type="entry name" value="Ig-like_fold"/>
</dbReference>
<dbReference type="GO" id="GO:0006508">
    <property type="term" value="P:proteolysis"/>
    <property type="evidence" value="ECO:0007669"/>
    <property type="project" value="UniProtKB-KW"/>
</dbReference>
<dbReference type="eggNOG" id="COG1404">
    <property type="taxonomic scope" value="Bacteria"/>
</dbReference>
<dbReference type="GO" id="GO:0005509">
    <property type="term" value="F:calcium ion binding"/>
    <property type="evidence" value="ECO:0007669"/>
    <property type="project" value="InterPro"/>
</dbReference>
<dbReference type="Pfam" id="PF17963">
    <property type="entry name" value="Big_9"/>
    <property type="match status" value="1"/>
</dbReference>
<dbReference type="InterPro" id="IPR020008">
    <property type="entry name" value="GlyGly_CTERM"/>
</dbReference>
<evidence type="ECO:0000256" key="8">
    <source>
        <dbReference type="PIRSR" id="PIRSR615500-1"/>
    </source>
</evidence>
<dbReference type="InterPro" id="IPR015500">
    <property type="entry name" value="Peptidase_S8_subtilisin-rel"/>
</dbReference>
<dbReference type="InterPro" id="IPR000209">
    <property type="entry name" value="Peptidase_S8/S53_dom"/>
</dbReference>
<accession>Q12JP8</accession>
<dbReference type="GO" id="GO:0007156">
    <property type="term" value="P:homophilic cell adhesion via plasma membrane adhesion molecules"/>
    <property type="evidence" value="ECO:0007669"/>
    <property type="project" value="InterPro"/>
</dbReference>
<keyword evidence="7 9" id="KW-0720">Serine protease</keyword>
<evidence type="ECO:0000259" key="12">
    <source>
        <dbReference type="PROSITE" id="PS50268"/>
    </source>
</evidence>
<evidence type="ECO:0000256" key="5">
    <source>
        <dbReference type="ARBA" id="ARBA00022729"/>
    </source>
</evidence>
<evidence type="ECO:0000256" key="6">
    <source>
        <dbReference type="ARBA" id="ARBA00022801"/>
    </source>
</evidence>
<dbReference type="OrthoDB" id="614750at2"/>
<feature type="signal peptide" evidence="11">
    <location>
        <begin position="1"/>
        <end position="20"/>
    </location>
</feature>
<dbReference type="STRING" id="318161.Sden_3050"/>
<evidence type="ECO:0000256" key="2">
    <source>
        <dbReference type="ARBA" id="ARBA00022512"/>
    </source>
</evidence>
<dbReference type="PROSITE" id="PS50268">
    <property type="entry name" value="CADHERIN_2"/>
    <property type="match status" value="1"/>
</dbReference>
<dbReference type="PANTHER" id="PTHR43806">
    <property type="entry name" value="PEPTIDASE S8"/>
    <property type="match status" value="1"/>
</dbReference>
<keyword evidence="14" id="KW-1185">Reference proteome</keyword>
<dbReference type="InterPro" id="IPR003137">
    <property type="entry name" value="PA_domain"/>
</dbReference>
<dbReference type="Gene3D" id="2.60.40.10">
    <property type="entry name" value="Immunoglobulins"/>
    <property type="match status" value="1"/>
</dbReference>
<feature type="active site" description="Charge relay system" evidence="8 9">
    <location>
        <position position="172"/>
    </location>
</feature>
<dbReference type="SUPFAM" id="SSF52025">
    <property type="entry name" value="PA domain"/>
    <property type="match status" value="1"/>
</dbReference>
<evidence type="ECO:0000313" key="13">
    <source>
        <dbReference type="EMBL" id="ABE56328.1"/>
    </source>
</evidence>
<dbReference type="NCBIfam" id="TIGR03501">
    <property type="entry name" value="GlyGly_CTERM"/>
    <property type="match status" value="1"/>
</dbReference>
<dbReference type="Pfam" id="PF02225">
    <property type="entry name" value="PA"/>
    <property type="match status" value="1"/>
</dbReference>
<dbReference type="SUPFAM" id="SSF52743">
    <property type="entry name" value="Subtilisin-like"/>
    <property type="match status" value="1"/>
</dbReference>
<keyword evidence="4 9" id="KW-0645">Protease</keyword>
<evidence type="ECO:0000256" key="1">
    <source>
        <dbReference type="ARBA" id="ARBA00011073"/>
    </source>
</evidence>
<dbReference type="Gene3D" id="3.50.30.30">
    <property type="match status" value="1"/>
</dbReference>
<dbReference type="RefSeq" id="WP_011497474.1">
    <property type="nucleotide sequence ID" value="NC_007954.1"/>
</dbReference>
<dbReference type="HOGENOM" id="CLU_278363_0_0_6"/>
<comment type="similarity">
    <text evidence="1 9 10">Belongs to the peptidase S8 family.</text>
</comment>
<dbReference type="InterPro" id="IPR023828">
    <property type="entry name" value="Peptidase_S8_Ser-AS"/>
</dbReference>
<dbReference type="KEGG" id="sdn:Sden_3050"/>
<evidence type="ECO:0000313" key="14">
    <source>
        <dbReference type="Proteomes" id="UP000001982"/>
    </source>
</evidence>
<dbReference type="PROSITE" id="PS51892">
    <property type="entry name" value="SUBTILASE"/>
    <property type="match status" value="1"/>
</dbReference>
<dbReference type="InterPro" id="IPR002126">
    <property type="entry name" value="Cadherin-like_dom"/>
</dbReference>
<organism evidence="13 14">
    <name type="scientific">Shewanella denitrificans (strain OS217 / ATCC BAA-1090 / DSM 15013)</name>
    <dbReference type="NCBI Taxonomy" id="318161"/>
    <lineage>
        <taxon>Bacteria</taxon>
        <taxon>Pseudomonadati</taxon>
        <taxon>Pseudomonadota</taxon>
        <taxon>Gammaproteobacteria</taxon>
        <taxon>Alteromonadales</taxon>
        <taxon>Shewanellaceae</taxon>
        <taxon>Shewanella</taxon>
    </lineage>
</organism>
<dbReference type="EMBL" id="CP000302">
    <property type="protein sequence ID" value="ABE56328.1"/>
    <property type="molecule type" value="Genomic_DNA"/>
</dbReference>
<evidence type="ECO:0000256" key="9">
    <source>
        <dbReference type="PROSITE-ProRule" id="PRU01240"/>
    </source>
</evidence>
<dbReference type="InterPro" id="IPR046450">
    <property type="entry name" value="PA_dom_sf"/>
</dbReference>
<dbReference type="PANTHER" id="PTHR43806:SF11">
    <property type="entry name" value="CEREVISIN-RELATED"/>
    <property type="match status" value="1"/>
</dbReference>
<dbReference type="InterPro" id="IPR036852">
    <property type="entry name" value="Peptidase_S8/S53_dom_sf"/>
</dbReference>
<evidence type="ECO:0000256" key="7">
    <source>
        <dbReference type="ARBA" id="ARBA00022825"/>
    </source>
</evidence>
<dbReference type="CDD" id="cd04818">
    <property type="entry name" value="PA_subtilisin_1"/>
    <property type="match status" value="1"/>
</dbReference>
<dbReference type="Pfam" id="PF00082">
    <property type="entry name" value="Peptidase_S8"/>
    <property type="match status" value="1"/>
</dbReference>
<protein>
    <submittedName>
        <fullName evidence="13">Protease-associated PA</fullName>
    </submittedName>
</protein>
<dbReference type="Proteomes" id="UP000001982">
    <property type="component" value="Chromosome"/>
</dbReference>
<proteinExistence type="inferred from homology"/>
<dbReference type="PROSITE" id="PS00138">
    <property type="entry name" value="SUBTILASE_SER"/>
    <property type="match status" value="1"/>
</dbReference>
<dbReference type="Gene3D" id="3.40.50.200">
    <property type="entry name" value="Peptidase S8/S53 domain"/>
    <property type="match status" value="1"/>
</dbReference>
<dbReference type="GO" id="GO:0004252">
    <property type="term" value="F:serine-type endopeptidase activity"/>
    <property type="evidence" value="ECO:0007669"/>
    <property type="project" value="UniProtKB-UniRule"/>
</dbReference>
<keyword evidence="6 9" id="KW-0378">Hydrolase</keyword>
<feature type="active site" description="Charge relay system" evidence="8 9">
    <location>
        <position position="229"/>
    </location>
</feature>
<feature type="domain" description="Cadherin" evidence="12">
    <location>
        <begin position="1012"/>
        <end position="1115"/>
    </location>
</feature>
<dbReference type="InterPro" id="IPR050131">
    <property type="entry name" value="Peptidase_S8_subtilisin-like"/>
</dbReference>
<keyword evidence="2" id="KW-0134">Cell wall</keyword>
<keyword evidence="5 11" id="KW-0732">Signal</keyword>
<dbReference type="AlphaFoldDB" id="Q12JP8"/>
<gene>
    <name evidence="13" type="ordered locus">Sden_3050</name>
</gene>
<evidence type="ECO:0000256" key="4">
    <source>
        <dbReference type="ARBA" id="ARBA00022670"/>
    </source>
</evidence>
<feature type="chain" id="PRO_5004181463" evidence="11">
    <location>
        <begin position="21"/>
        <end position="1220"/>
    </location>
</feature>
<evidence type="ECO:0000256" key="10">
    <source>
        <dbReference type="RuleBase" id="RU003355"/>
    </source>
</evidence>
<evidence type="ECO:0000256" key="3">
    <source>
        <dbReference type="ARBA" id="ARBA00022525"/>
    </source>
</evidence>
<keyword evidence="3" id="KW-0964">Secreted</keyword>
<name>Q12JP8_SHEDO</name>
<dbReference type="InterPro" id="IPR023827">
    <property type="entry name" value="Peptidase_S8_Asp-AS"/>
</dbReference>
<dbReference type="PROSITE" id="PS51257">
    <property type="entry name" value="PROKAR_LIPOPROTEIN"/>
    <property type="match status" value="1"/>
</dbReference>
<dbReference type="PRINTS" id="PR00723">
    <property type="entry name" value="SUBTILISIN"/>
</dbReference>
<dbReference type="Gene3D" id="2.60.40.60">
    <property type="entry name" value="Cadherins"/>
    <property type="match status" value="1"/>
</dbReference>
<dbReference type="PROSITE" id="PS00136">
    <property type="entry name" value="SUBTILASE_ASP"/>
    <property type="match status" value="1"/>
</dbReference>